<evidence type="ECO:0000313" key="2">
    <source>
        <dbReference type="Proteomes" id="UP001139955"/>
    </source>
</evidence>
<keyword evidence="2" id="KW-1185">Reference proteome</keyword>
<accession>A0A9X3BDY7</accession>
<organism evidence="1 2">
    <name type="scientific">Pseudomonas koreensis</name>
    <dbReference type="NCBI Taxonomy" id="198620"/>
    <lineage>
        <taxon>Bacteria</taxon>
        <taxon>Pseudomonadati</taxon>
        <taxon>Pseudomonadota</taxon>
        <taxon>Gammaproteobacteria</taxon>
        <taxon>Pseudomonadales</taxon>
        <taxon>Pseudomonadaceae</taxon>
        <taxon>Pseudomonas</taxon>
    </lineage>
</organism>
<name>A0A9X3BDY7_9PSED</name>
<protein>
    <submittedName>
        <fullName evidence="1">Uncharacterized protein</fullName>
    </submittedName>
</protein>
<sequence>MKTIEIKILNNQLKETAEIKFDRKKRSLTLTMKNGLTKTCTGEDLYECFGMIRAYFPEIVFLCKGARINVHPSRMTSQMSCGLVAYQVNTGHPTEEEDIVRIFDYEEENLTNDINEQRAFYSSWIKSLVP</sequence>
<reference evidence="1" key="1">
    <citation type="submission" date="2022-09" db="EMBL/GenBank/DDBJ databases">
        <authorList>
            <person name="Cesa-Luna C."/>
            <person name="Girard L."/>
            <person name="Lood C."/>
            <person name="Hofte M."/>
            <person name="De Mot R."/>
        </authorList>
    </citation>
    <scope>NUCLEOTIDE SEQUENCE</scope>
    <source>
        <strain evidence="1">B1M3-32</strain>
    </source>
</reference>
<gene>
    <name evidence="1" type="ORF">OC940_25495</name>
</gene>
<dbReference type="AlphaFoldDB" id="A0A9X3BDY7"/>
<dbReference type="EMBL" id="JAOSKY010000021">
    <property type="protein sequence ID" value="MCU7251180.1"/>
    <property type="molecule type" value="Genomic_DNA"/>
</dbReference>
<evidence type="ECO:0000313" key="1">
    <source>
        <dbReference type="EMBL" id="MCU7251180.1"/>
    </source>
</evidence>
<dbReference type="RefSeq" id="WP_217834601.1">
    <property type="nucleotide sequence ID" value="NZ_JAOSKY010000021.1"/>
</dbReference>
<comment type="caution">
    <text evidence="1">The sequence shown here is derived from an EMBL/GenBank/DDBJ whole genome shotgun (WGS) entry which is preliminary data.</text>
</comment>
<proteinExistence type="predicted"/>
<dbReference type="Proteomes" id="UP001139955">
    <property type="component" value="Unassembled WGS sequence"/>
</dbReference>
<reference evidence="1" key="2">
    <citation type="journal article" date="2023" name="mSystems">
        <title>Charting the Lipopeptidome of Nonpathogenic Pseudomonas.</title>
        <authorList>
            <person name="Cesa-Luna C."/>
            <person name="Geudens N."/>
            <person name="Girard L."/>
            <person name="De Roo V."/>
            <person name="Maklad H.R."/>
            <person name="Martins J.C."/>
            <person name="Hofte M."/>
            <person name="De Mot R."/>
        </authorList>
    </citation>
    <scope>NUCLEOTIDE SEQUENCE</scope>
    <source>
        <strain evidence="1">B1M3-32</strain>
    </source>
</reference>